<dbReference type="InterPro" id="IPR006140">
    <property type="entry name" value="D-isomer_DH_NAD-bd"/>
</dbReference>
<dbReference type="AlphaFoldDB" id="A0A9Q3DGD3"/>
<dbReference type="Pfam" id="PF02826">
    <property type="entry name" value="2-Hacid_dh_C"/>
    <property type="match status" value="1"/>
</dbReference>
<protein>
    <recommendedName>
        <fullName evidence="5">D-isomer specific 2-hydroxyacid dehydrogenase NAD-binding domain-containing protein</fullName>
    </recommendedName>
</protein>
<dbReference type="SUPFAM" id="SSF51735">
    <property type="entry name" value="NAD(P)-binding Rossmann-fold domains"/>
    <property type="match status" value="1"/>
</dbReference>
<dbReference type="GO" id="GO:0016491">
    <property type="term" value="F:oxidoreductase activity"/>
    <property type="evidence" value="ECO:0007669"/>
    <property type="project" value="UniProtKB-KW"/>
</dbReference>
<dbReference type="Proteomes" id="UP000765509">
    <property type="component" value="Unassembled WGS sequence"/>
</dbReference>
<accession>A0A9Q3DGD3</accession>
<evidence type="ECO:0000256" key="1">
    <source>
        <dbReference type="ARBA" id="ARBA00005854"/>
    </source>
</evidence>
<sequence length="204" mass="22540">MPFGSARQMKNLKRMLSADNFITIHGRELPQTLNLISSKELKCMKQGSYLINNYRGRVIDIPALINAMESERFLKLPNTILTPHIGGLTEAAQQAIGNEASTAIIRYLTLGSTGFKFPNGKCPKALHEACVIKNARQFNACPASKSKCSFEKRIRESAPLPPYPVSAEEDESESLSTSLCHSGIVLPEEEEDIKPNFQPESSQC</sequence>
<reference evidence="6" key="1">
    <citation type="submission" date="2021-03" db="EMBL/GenBank/DDBJ databases">
        <title>Draft genome sequence of rust myrtle Austropuccinia psidii MF-1, a brazilian biotype.</title>
        <authorList>
            <person name="Quecine M.C."/>
            <person name="Pachon D.M.R."/>
            <person name="Bonatelli M.L."/>
            <person name="Correr F.H."/>
            <person name="Franceschini L.M."/>
            <person name="Leite T.F."/>
            <person name="Margarido G.R.A."/>
            <person name="Almeida C.A."/>
            <person name="Ferrarezi J.A."/>
            <person name="Labate C.A."/>
        </authorList>
    </citation>
    <scope>NUCLEOTIDE SEQUENCE</scope>
    <source>
        <strain evidence="6">MF-1</strain>
    </source>
</reference>
<evidence type="ECO:0000256" key="4">
    <source>
        <dbReference type="SAM" id="MobiDB-lite"/>
    </source>
</evidence>
<organism evidence="6 7">
    <name type="scientific">Austropuccinia psidii MF-1</name>
    <dbReference type="NCBI Taxonomy" id="1389203"/>
    <lineage>
        <taxon>Eukaryota</taxon>
        <taxon>Fungi</taxon>
        <taxon>Dikarya</taxon>
        <taxon>Basidiomycota</taxon>
        <taxon>Pucciniomycotina</taxon>
        <taxon>Pucciniomycetes</taxon>
        <taxon>Pucciniales</taxon>
        <taxon>Sphaerophragmiaceae</taxon>
        <taxon>Austropuccinia</taxon>
    </lineage>
</organism>
<evidence type="ECO:0000313" key="6">
    <source>
        <dbReference type="EMBL" id="MBW0499517.1"/>
    </source>
</evidence>
<proteinExistence type="inferred from homology"/>
<keyword evidence="7" id="KW-1185">Reference proteome</keyword>
<evidence type="ECO:0000259" key="5">
    <source>
        <dbReference type="Pfam" id="PF02826"/>
    </source>
</evidence>
<dbReference type="OrthoDB" id="1621027at2759"/>
<feature type="domain" description="D-isomer specific 2-hydroxyacid dehydrogenase NAD-binding" evidence="5">
    <location>
        <begin position="8"/>
        <end position="72"/>
    </location>
</feature>
<name>A0A9Q3DGD3_9BASI</name>
<evidence type="ECO:0000313" key="7">
    <source>
        <dbReference type="Proteomes" id="UP000765509"/>
    </source>
</evidence>
<dbReference type="InterPro" id="IPR050857">
    <property type="entry name" value="D-2-hydroxyacid_DH"/>
</dbReference>
<dbReference type="EMBL" id="AVOT02015305">
    <property type="protein sequence ID" value="MBW0499517.1"/>
    <property type="molecule type" value="Genomic_DNA"/>
</dbReference>
<evidence type="ECO:0000256" key="3">
    <source>
        <dbReference type="ARBA" id="ARBA00023027"/>
    </source>
</evidence>
<evidence type="ECO:0000256" key="2">
    <source>
        <dbReference type="ARBA" id="ARBA00023002"/>
    </source>
</evidence>
<feature type="region of interest" description="Disordered" evidence="4">
    <location>
        <begin position="159"/>
        <end position="178"/>
    </location>
</feature>
<comment type="similarity">
    <text evidence="1">Belongs to the D-isomer specific 2-hydroxyacid dehydrogenase family.</text>
</comment>
<keyword evidence="2" id="KW-0560">Oxidoreductase</keyword>
<dbReference type="PANTHER" id="PTHR42789">
    <property type="entry name" value="D-ISOMER SPECIFIC 2-HYDROXYACID DEHYDROGENASE FAMILY PROTEIN (AFU_ORTHOLOGUE AFUA_6G10090)"/>
    <property type="match status" value="1"/>
</dbReference>
<keyword evidence="3" id="KW-0520">NAD</keyword>
<gene>
    <name evidence="6" type="ORF">O181_039232</name>
</gene>
<dbReference type="InterPro" id="IPR036291">
    <property type="entry name" value="NAD(P)-bd_dom_sf"/>
</dbReference>
<dbReference type="GO" id="GO:0051287">
    <property type="term" value="F:NAD binding"/>
    <property type="evidence" value="ECO:0007669"/>
    <property type="project" value="InterPro"/>
</dbReference>
<comment type="caution">
    <text evidence="6">The sequence shown here is derived from an EMBL/GenBank/DDBJ whole genome shotgun (WGS) entry which is preliminary data.</text>
</comment>
<dbReference type="Gene3D" id="3.40.50.720">
    <property type="entry name" value="NAD(P)-binding Rossmann-like Domain"/>
    <property type="match status" value="3"/>
</dbReference>
<dbReference type="PANTHER" id="PTHR42789:SF1">
    <property type="entry name" value="D-ISOMER SPECIFIC 2-HYDROXYACID DEHYDROGENASE FAMILY PROTEIN (AFU_ORTHOLOGUE AFUA_6G10090)"/>
    <property type="match status" value="1"/>
</dbReference>